<evidence type="ECO:0000313" key="2">
    <source>
        <dbReference type="Proteomes" id="UP000053864"/>
    </source>
</evidence>
<name>W2JRP0_PHYNI</name>
<dbReference type="AlphaFoldDB" id="W2JRP0"/>
<gene>
    <name evidence="1" type="ORF">L916_01384</name>
</gene>
<proteinExistence type="predicted"/>
<accession>W2JRP0</accession>
<protein>
    <submittedName>
        <fullName evidence="1">Uncharacterized protein</fullName>
    </submittedName>
</protein>
<dbReference type="EMBL" id="KI670704">
    <property type="protein sequence ID" value="ETL49055.1"/>
    <property type="molecule type" value="Genomic_DNA"/>
</dbReference>
<dbReference type="VEuPathDB" id="FungiDB:PPTG_06635"/>
<reference evidence="1 2" key="1">
    <citation type="submission" date="2013-11" db="EMBL/GenBank/DDBJ databases">
        <title>The Genome Sequence of Phytophthora parasitica CJ05E6.</title>
        <authorList>
            <consortium name="The Broad Institute Genomics Platform"/>
            <person name="Russ C."/>
            <person name="Tyler B."/>
            <person name="Panabieres F."/>
            <person name="Shan W."/>
            <person name="Tripathy S."/>
            <person name="Grunwald N."/>
            <person name="Machado M."/>
            <person name="Johnson C.S."/>
            <person name="Arredondo F."/>
            <person name="Hong C."/>
            <person name="Coffey M."/>
            <person name="Young S.K."/>
            <person name="Zeng Q."/>
            <person name="Gargeya S."/>
            <person name="Fitzgerald M."/>
            <person name="Abouelleil A."/>
            <person name="Alvarado L."/>
            <person name="Chapman S.B."/>
            <person name="Gainer-Dewar J."/>
            <person name="Goldberg J."/>
            <person name="Griggs A."/>
            <person name="Gujja S."/>
            <person name="Hansen M."/>
            <person name="Howarth C."/>
            <person name="Imamovic A."/>
            <person name="Ireland A."/>
            <person name="Larimer J."/>
            <person name="McCowan C."/>
            <person name="Murphy C."/>
            <person name="Pearson M."/>
            <person name="Poon T.W."/>
            <person name="Priest M."/>
            <person name="Roberts A."/>
            <person name="Saif S."/>
            <person name="Shea T."/>
            <person name="Sykes S."/>
            <person name="Wortman J."/>
            <person name="Nusbaum C."/>
            <person name="Birren B."/>
        </authorList>
    </citation>
    <scope>NUCLEOTIDE SEQUENCE [LARGE SCALE GENOMIC DNA]</scope>
    <source>
        <strain evidence="1 2">CJ05E6</strain>
    </source>
</reference>
<sequence>PASHRARVSLNTSPDNSEQHGLQLVVQGIVKYTVGKRNSSGKMLDVFAANGATFDAIMHKLWGKFKCHIKRQAVKDGDAWTCVESSESTWNKVMGFKVNGRIIPTSKSEKACNRWVASLRGDTATLMIYTYGLSISNARILEEFKGAYIRPEHTDRSGAAAETSILEVVERLREIWGGRFQDPPTARILPMLQAASARVEQHLADLTKSADLALDIVDASLKDNKQLHHHWEMFGLSLSNQKEALEARKRTLEGIRANIPLPPLSTVTDPLASMENMEDTEHQE</sequence>
<dbReference type="Proteomes" id="UP000053864">
    <property type="component" value="Unassembled WGS sequence"/>
</dbReference>
<organism evidence="1 2">
    <name type="scientific">Phytophthora nicotianae</name>
    <name type="common">Potato buckeye rot agent</name>
    <name type="synonym">Phytophthora parasitica</name>
    <dbReference type="NCBI Taxonomy" id="4792"/>
    <lineage>
        <taxon>Eukaryota</taxon>
        <taxon>Sar</taxon>
        <taxon>Stramenopiles</taxon>
        <taxon>Oomycota</taxon>
        <taxon>Peronosporomycetes</taxon>
        <taxon>Peronosporales</taxon>
        <taxon>Peronosporaceae</taxon>
        <taxon>Phytophthora</taxon>
    </lineage>
</organism>
<evidence type="ECO:0000313" key="1">
    <source>
        <dbReference type="EMBL" id="ETL49055.1"/>
    </source>
</evidence>
<feature type="non-terminal residue" evidence="1">
    <location>
        <position position="1"/>
    </location>
</feature>